<dbReference type="EMBL" id="KE343600">
    <property type="protein sequence ID" value="EXB36915.1"/>
    <property type="molecule type" value="Genomic_DNA"/>
</dbReference>
<accession>W9SDD8</accession>
<dbReference type="AlphaFoldDB" id="W9SDD8"/>
<organism evidence="12 13">
    <name type="scientific">Morus notabilis</name>
    <dbReference type="NCBI Taxonomy" id="981085"/>
    <lineage>
        <taxon>Eukaryota</taxon>
        <taxon>Viridiplantae</taxon>
        <taxon>Streptophyta</taxon>
        <taxon>Embryophyta</taxon>
        <taxon>Tracheophyta</taxon>
        <taxon>Spermatophyta</taxon>
        <taxon>Magnoliopsida</taxon>
        <taxon>eudicotyledons</taxon>
        <taxon>Gunneridae</taxon>
        <taxon>Pentapetalae</taxon>
        <taxon>rosids</taxon>
        <taxon>fabids</taxon>
        <taxon>Rosales</taxon>
        <taxon>Moraceae</taxon>
        <taxon>Moreae</taxon>
        <taxon>Morus</taxon>
    </lineage>
</organism>
<keyword evidence="3" id="KW-0964">Secreted</keyword>
<dbReference type="InterPro" id="IPR008502">
    <property type="entry name" value="Prolamin-like"/>
</dbReference>
<dbReference type="Proteomes" id="UP000030645">
    <property type="component" value="Unassembled WGS sequence"/>
</dbReference>
<evidence type="ECO:0000256" key="5">
    <source>
        <dbReference type="ARBA" id="ARBA00023279"/>
    </source>
</evidence>
<dbReference type="GO" id="GO:2000008">
    <property type="term" value="P:regulation of protein localization to cell surface"/>
    <property type="evidence" value="ECO:0007669"/>
    <property type="project" value="UniProtKB-ARBA"/>
</dbReference>
<evidence type="ECO:0000256" key="2">
    <source>
        <dbReference type="ARBA" id="ARBA00004613"/>
    </source>
</evidence>
<feature type="domain" description="Prolamin-like" evidence="10">
    <location>
        <begin position="26"/>
        <end position="90"/>
    </location>
</feature>
<evidence type="ECO:0000256" key="7">
    <source>
        <dbReference type="ARBA" id="ARBA00034457"/>
    </source>
</evidence>
<evidence type="ECO:0000313" key="12">
    <source>
        <dbReference type="EMBL" id="EXC35820.1"/>
    </source>
</evidence>
<reference evidence="13" key="1">
    <citation type="submission" date="2013-01" db="EMBL/GenBank/DDBJ databases">
        <title>Draft Genome Sequence of a Mulberry Tree, Morus notabilis C.K. Schneid.</title>
        <authorList>
            <person name="He N."/>
            <person name="Zhao S."/>
        </authorList>
    </citation>
    <scope>NUCLEOTIDE SEQUENCE</scope>
</reference>
<dbReference type="EMBL" id="KE619304">
    <property type="protein sequence ID" value="EXC35820.1"/>
    <property type="molecule type" value="Genomic_DNA"/>
</dbReference>
<evidence type="ECO:0000256" key="1">
    <source>
        <dbReference type="ARBA" id="ARBA00004541"/>
    </source>
</evidence>
<protein>
    <recommendedName>
        <fullName evidence="10">Prolamin-like domain-containing protein</fullName>
    </recommendedName>
</protein>
<evidence type="ECO:0000259" key="10">
    <source>
        <dbReference type="Pfam" id="PF05617"/>
    </source>
</evidence>
<dbReference type="STRING" id="981085.W9SDD8"/>
<evidence type="ECO:0000313" key="11">
    <source>
        <dbReference type="EMBL" id="EXB36915.1"/>
    </source>
</evidence>
<evidence type="ECO:0000256" key="8">
    <source>
        <dbReference type="ARBA" id="ARBA00034484"/>
    </source>
</evidence>
<evidence type="ECO:0000256" key="9">
    <source>
        <dbReference type="SAM" id="MobiDB-lite"/>
    </source>
</evidence>
<keyword evidence="13" id="KW-1185">Reference proteome</keyword>
<proteinExistence type="inferred from homology"/>
<feature type="compositionally biased region" description="Pro residues" evidence="9">
    <location>
        <begin position="96"/>
        <end position="110"/>
    </location>
</feature>
<dbReference type="PANTHER" id="PTHR35293:SF10">
    <property type="entry name" value="EGG CELL-SECRETED PROTEIN 1.2-RELATED"/>
    <property type="match status" value="1"/>
</dbReference>
<dbReference type="GO" id="GO:0080155">
    <property type="term" value="P:regulation of double fertilization forming a zygote and endosperm"/>
    <property type="evidence" value="ECO:0007669"/>
    <property type="project" value="UniProtKB-ARBA"/>
</dbReference>
<keyword evidence="6" id="KW-0968">Cytoplasmic vesicle</keyword>
<dbReference type="Pfam" id="PF05617">
    <property type="entry name" value="Prolamin_like"/>
    <property type="match status" value="1"/>
</dbReference>
<evidence type="ECO:0000256" key="6">
    <source>
        <dbReference type="ARBA" id="ARBA00023329"/>
    </source>
</evidence>
<comment type="subcellular location">
    <subcellularLocation>
        <location evidence="1">Cytoplasmic vesicle</location>
    </subcellularLocation>
    <subcellularLocation>
        <location evidence="2">Secreted</location>
    </subcellularLocation>
</comment>
<evidence type="ECO:0000256" key="4">
    <source>
        <dbReference type="ARBA" id="ARBA00022729"/>
    </source>
</evidence>
<comment type="similarity">
    <text evidence="8">Belongs to the plant egg cell-secreted peptide family.</text>
</comment>
<dbReference type="eggNOG" id="ENOG502S3PF">
    <property type="taxonomic scope" value="Eukaryota"/>
</dbReference>
<feature type="region of interest" description="Disordered" evidence="9">
    <location>
        <begin position="96"/>
        <end position="116"/>
    </location>
</feature>
<dbReference type="GO" id="GO:0009567">
    <property type="term" value="P:double fertilization forming a zygote and endosperm"/>
    <property type="evidence" value="ECO:0007669"/>
    <property type="project" value="InterPro"/>
</dbReference>
<dbReference type="GO" id="GO:0005576">
    <property type="term" value="C:extracellular region"/>
    <property type="evidence" value="ECO:0007669"/>
    <property type="project" value="UniProtKB-SubCell"/>
</dbReference>
<gene>
    <name evidence="12" type="ORF">L484_000341</name>
    <name evidence="11" type="ORF">L484_016520</name>
</gene>
<name>W9SDD8_9ROSA</name>
<comment type="function">
    <text evidence="7">Involved in the regulation of gamete interactions during the double fertilization and to prevent multiple-pollen tube attraction; mediates the redistribution of the gamete fusogen HAP2/GCS1 to the cell surface after secretion upon sperm arrival.</text>
</comment>
<dbReference type="KEGG" id="mnt:21383980"/>
<keyword evidence="4" id="KW-0732">Signal</keyword>
<dbReference type="KEGG" id="mnt:21399566"/>
<sequence length="127" mass="13594">MEKNDINSIESISLRSRLETSGGLVECWTALLELKSCSNEIVLFFLDGQASIGGDCCRAIVFITRSCWPAMLTSLGFTVQEGDFLRGFCDALETHAPPPPLGPSPAPLADPTPVAGDDLVKLPTLLD</sequence>
<dbReference type="PANTHER" id="PTHR35293">
    <property type="entry name" value="EGG CELL-SECRETED PROTEIN 1.5"/>
    <property type="match status" value="1"/>
</dbReference>
<keyword evidence="5" id="KW-0278">Fertilization</keyword>
<evidence type="ECO:0000256" key="3">
    <source>
        <dbReference type="ARBA" id="ARBA00022525"/>
    </source>
</evidence>
<dbReference type="InterPro" id="IPR044711">
    <property type="entry name" value="EC11-15"/>
</dbReference>
<dbReference type="GO" id="GO:0031410">
    <property type="term" value="C:cytoplasmic vesicle"/>
    <property type="evidence" value="ECO:0007669"/>
    <property type="project" value="UniProtKB-SubCell"/>
</dbReference>
<evidence type="ECO:0000313" key="13">
    <source>
        <dbReference type="Proteomes" id="UP000030645"/>
    </source>
</evidence>
<dbReference type="OrthoDB" id="782765at2759"/>
<reference evidence="12" key="2">
    <citation type="submission" date="2013-06" db="EMBL/GenBank/DDBJ databases">
        <title>Draft Genome Sequence of a Mulberry Tree, Morus notabilis C.K. Schn.</title>
        <authorList>
            <person name="He N."/>
            <person name="Zhao S."/>
        </authorList>
    </citation>
    <scope>NUCLEOTIDE SEQUENCE</scope>
</reference>